<dbReference type="SUPFAM" id="SSF52833">
    <property type="entry name" value="Thioredoxin-like"/>
    <property type="match status" value="1"/>
</dbReference>
<dbReference type="InterPro" id="IPR010987">
    <property type="entry name" value="Glutathione-S-Trfase_C-like"/>
</dbReference>
<dbReference type="InterPro" id="IPR036282">
    <property type="entry name" value="Glutathione-S-Trfase_C_sf"/>
</dbReference>
<dbReference type="Proteomes" id="UP001180453">
    <property type="component" value="Unassembled WGS sequence"/>
</dbReference>
<protein>
    <submittedName>
        <fullName evidence="3">Glutathione S-transferase</fullName>
        <ecNumber evidence="3">2.5.1.18</ecNumber>
    </submittedName>
</protein>
<comment type="caution">
    <text evidence="3">The sequence shown here is derived from an EMBL/GenBank/DDBJ whole genome shotgun (WGS) entry which is preliminary data.</text>
</comment>
<dbReference type="InterPro" id="IPR036249">
    <property type="entry name" value="Thioredoxin-like_sf"/>
</dbReference>
<dbReference type="Pfam" id="PF13417">
    <property type="entry name" value="GST_N_3"/>
    <property type="match status" value="1"/>
</dbReference>
<reference evidence="3 4" key="1">
    <citation type="submission" date="2023-07" db="EMBL/GenBank/DDBJ databases">
        <title>Sorghum-associated microbial communities from plants grown in Nebraska, USA.</title>
        <authorList>
            <person name="Schachtman D."/>
        </authorList>
    </citation>
    <scope>NUCLEOTIDE SEQUENCE [LARGE SCALE GENOMIC DNA]</scope>
    <source>
        <strain evidence="3 4">BE314</strain>
    </source>
</reference>
<dbReference type="InterPro" id="IPR050983">
    <property type="entry name" value="GST_Omega/HSP26"/>
</dbReference>
<dbReference type="InterPro" id="IPR004045">
    <property type="entry name" value="Glutathione_S-Trfase_N"/>
</dbReference>
<name>A0ABU1YLI2_ROSSA</name>
<evidence type="ECO:0000259" key="2">
    <source>
        <dbReference type="PROSITE" id="PS50405"/>
    </source>
</evidence>
<dbReference type="EC" id="2.5.1.18" evidence="3"/>
<feature type="domain" description="GST C-terminal" evidence="2">
    <location>
        <begin position="84"/>
        <end position="215"/>
    </location>
</feature>
<feature type="domain" description="GST N-terminal" evidence="1">
    <location>
        <begin position="1"/>
        <end position="78"/>
    </location>
</feature>
<dbReference type="Gene3D" id="1.20.1050.10">
    <property type="match status" value="1"/>
</dbReference>
<dbReference type="EMBL" id="JAVDXU010000001">
    <property type="protein sequence ID" value="MDR7269719.1"/>
    <property type="molecule type" value="Genomic_DNA"/>
</dbReference>
<dbReference type="SFLD" id="SFLDG00358">
    <property type="entry name" value="Main_(cytGST)"/>
    <property type="match status" value="1"/>
</dbReference>
<dbReference type="Gene3D" id="3.40.30.10">
    <property type="entry name" value="Glutaredoxin"/>
    <property type="match status" value="1"/>
</dbReference>
<dbReference type="InterPro" id="IPR040079">
    <property type="entry name" value="Glutathione_S-Trfase"/>
</dbReference>
<sequence>MITLCGIPLSNYYNKAKLVLLEKGIPFTEEYVRTHSHEESVLSCSPLGKVPFIKTPHGPLCESQAIVEYLEAAYPETPRLIPAHPYEAAKVRELITYVELHLELVARELYPEAYFGGQVSDGTKKRVARVLPEHIQAFKRLAKFGPYLAGDSFTLADCAAWVSLPLVGMTTKIIYGEDFLAAAGIDWKPYAKLIGERPHALKVAADRKADQERSLSAAKS</sequence>
<evidence type="ECO:0000313" key="3">
    <source>
        <dbReference type="EMBL" id="MDR7269719.1"/>
    </source>
</evidence>
<dbReference type="SFLD" id="SFLDS00019">
    <property type="entry name" value="Glutathione_Transferase_(cytos"/>
    <property type="match status" value="1"/>
</dbReference>
<dbReference type="PANTHER" id="PTHR43968:SF6">
    <property type="entry name" value="GLUTATHIONE S-TRANSFERASE OMEGA"/>
    <property type="match status" value="1"/>
</dbReference>
<dbReference type="PROSITE" id="PS50404">
    <property type="entry name" value="GST_NTER"/>
    <property type="match status" value="1"/>
</dbReference>
<dbReference type="CDD" id="cd00570">
    <property type="entry name" value="GST_N_family"/>
    <property type="match status" value="1"/>
</dbReference>
<evidence type="ECO:0000313" key="4">
    <source>
        <dbReference type="Proteomes" id="UP001180453"/>
    </source>
</evidence>
<dbReference type="PANTHER" id="PTHR43968">
    <property type="match status" value="1"/>
</dbReference>
<keyword evidence="3" id="KW-0808">Transferase</keyword>
<dbReference type="GO" id="GO:0004364">
    <property type="term" value="F:glutathione transferase activity"/>
    <property type="evidence" value="ECO:0007669"/>
    <property type="project" value="UniProtKB-EC"/>
</dbReference>
<accession>A0ABU1YLI2</accession>
<evidence type="ECO:0000259" key="1">
    <source>
        <dbReference type="PROSITE" id="PS50404"/>
    </source>
</evidence>
<dbReference type="SUPFAM" id="SSF47616">
    <property type="entry name" value="GST C-terminal domain-like"/>
    <property type="match status" value="1"/>
</dbReference>
<proteinExistence type="predicted"/>
<keyword evidence="4" id="KW-1185">Reference proteome</keyword>
<dbReference type="RefSeq" id="WP_310264756.1">
    <property type="nucleotide sequence ID" value="NZ_JAVDXU010000001.1"/>
</dbReference>
<dbReference type="PROSITE" id="PS50405">
    <property type="entry name" value="GST_CTER"/>
    <property type="match status" value="1"/>
</dbReference>
<organism evidence="3 4">
    <name type="scientific">Roseateles saccharophilus</name>
    <name type="common">Pseudomonas saccharophila</name>
    <dbReference type="NCBI Taxonomy" id="304"/>
    <lineage>
        <taxon>Bacteria</taxon>
        <taxon>Pseudomonadati</taxon>
        <taxon>Pseudomonadota</taxon>
        <taxon>Betaproteobacteria</taxon>
        <taxon>Burkholderiales</taxon>
        <taxon>Sphaerotilaceae</taxon>
        <taxon>Roseateles</taxon>
    </lineage>
</organism>
<gene>
    <name evidence="3" type="ORF">J2X20_002348</name>
</gene>